<dbReference type="EMBL" id="CP071504">
    <property type="protein sequence ID" value="QSX28582.1"/>
    <property type="molecule type" value="Genomic_DNA"/>
</dbReference>
<name>A0A974XHM8_9GAMM</name>
<sequence>MDYCKFLRDAQAFGLLVDELAIDEQIHRVPTQEKPRAKNGWYIGFPNSGAVLVGDWATGGQLFITGSRSKRLTEAEKRTLQQVMAKEAALRQQHQLEAAKRARALYGKATPATYHPYLERKAVVAVAGMRVLGETLVIPMFDAINSDIITSLQFIDADGSKRFLSKGRISQSCFPIGLRAQTENNTIYIAEGVATAISVHLLTGSAVIAAFNATNLTAVARIVKHMMPAAEIIIAADDDASTQHRMGINPGKHHATKAAKAVGGKVTLPPFSRSQRRDGLTDWNDYWCFLQRQQGGHYAKGK</sequence>
<dbReference type="AlphaFoldDB" id="A0A974XHM8"/>
<keyword evidence="3" id="KW-1185">Reference proteome</keyword>
<dbReference type="InterPro" id="IPR034154">
    <property type="entry name" value="TOPRIM_DnaG/twinkle"/>
</dbReference>
<organism evidence="2 3">
    <name type="scientific">Shewanella cyperi</name>
    <dbReference type="NCBI Taxonomy" id="2814292"/>
    <lineage>
        <taxon>Bacteria</taxon>
        <taxon>Pseudomonadati</taxon>
        <taxon>Pseudomonadota</taxon>
        <taxon>Gammaproteobacteria</taxon>
        <taxon>Alteromonadales</taxon>
        <taxon>Shewanellaceae</taxon>
        <taxon>Shewanella</taxon>
    </lineage>
</organism>
<proteinExistence type="predicted"/>
<feature type="domain" description="Toprim" evidence="1">
    <location>
        <begin position="187"/>
        <end position="288"/>
    </location>
</feature>
<evidence type="ECO:0000313" key="2">
    <source>
        <dbReference type="EMBL" id="QSX28582.1"/>
    </source>
</evidence>
<protein>
    <submittedName>
        <fullName evidence="2">Toprim domain-containing protein</fullName>
    </submittedName>
</protein>
<evidence type="ECO:0000259" key="1">
    <source>
        <dbReference type="Pfam" id="PF13362"/>
    </source>
</evidence>
<dbReference type="KEGG" id="scyp:JYB88_09730"/>
<gene>
    <name evidence="2" type="ORF">JYB88_09730</name>
</gene>
<dbReference type="InterPro" id="IPR006171">
    <property type="entry name" value="TOPRIM_dom"/>
</dbReference>
<dbReference type="Gene3D" id="3.40.1360.10">
    <property type="match status" value="1"/>
</dbReference>
<dbReference type="Proteomes" id="UP000663281">
    <property type="component" value="Chromosome"/>
</dbReference>
<accession>A0A974XHM8</accession>
<reference evidence="2 3" key="1">
    <citation type="submission" date="2021-03" db="EMBL/GenBank/DDBJ databases">
        <title>Novel species identification of genus Shewanella.</title>
        <authorList>
            <person name="Liu G."/>
            <person name="Zhang Q."/>
        </authorList>
    </citation>
    <scope>NUCLEOTIDE SEQUENCE [LARGE SCALE GENOMIC DNA]</scope>
    <source>
        <strain evidence="2 3">FJAT-53726</strain>
    </source>
</reference>
<dbReference type="CDD" id="cd01029">
    <property type="entry name" value="TOPRIM_primases"/>
    <property type="match status" value="1"/>
</dbReference>
<dbReference type="RefSeq" id="WP_207323987.1">
    <property type="nucleotide sequence ID" value="NZ_CP071504.1"/>
</dbReference>
<dbReference type="Pfam" id="PF13362">
    <property type="entry name" value="Toprim_3"/>
    <property type="match status" value="1"/>
</dbReference>
<evidence type="ECO:0000313" key="3">
    <source>
        <dbReference type="Proteomes" id="UP000663281"/>
    </source>
</evidence>